<dbReference type="OrthoDB" id="5191973at2"/>
<sequence>MAVLPDRDGGPARHCWVAGMPGQPEGAYPAVLLGWRQDDRGQWWGRVTYSVPRDLGPAVIDTWVQAGYLKGLRPEPEPPVTSRRRFPN</sequence>
<accession>A0A1H0FTJ0</accession>
<dbReference type="AlphaFoldDB" id="A0A1H0FTJ0"/>
<dbReference type="STRING" id="1052260.SAMN05660199_01019"/>
<gene>
    <name evidence="1" type="ORF">SAMN05660199_01019</name>
</gene>
<protein>
    <submittedName>
        <fullName evidence="1">Uncharacterized protein</fullName>
    </submittedName>
</protein>
<evidence type="ECO:0000313" key="2">
    <source>
        <dbReference type="Proteomes" id="UP000199088"/>
    </source>
</evidence>
<keyword evidence="2" id="KW-1185">Reference proteome</keyword>
<organism evidence="1 2">
    <name type="scientific">Klenkia soli</name>
    <dbReference type="NCBI Taxonomy" id="1052260"/>
    <lineage>
        <taxon>Bacteria</taxon>
        <taxon>Bacillati</taxon>
        <taxon>Actinomycetota</taxon>
        <taxon>Actinomycetes</taxon>
        <taxon>Geodermatophilales</taxon>
        <taxon>Geodermatophilaceae</taxon>
        <taxon>Klenkia</taxon>
    </lineage>
</organism>
<evidence type="ECO:0000313" key="1">
    <source>
        <dbReference type="EMBL" id="SDN97957.1"/>
    </source>
</evidence>
<name>A0A1H0FTJ0_9ACTN</name>
<dbReference type="EMBL" id="FNIR01000003">
    <property type="protein sequence ID" value="SDN97957.1"/>
    <property type="molecule type" value="Genomic_DNA"/>
</dbReference>
<proteinExistence type="predicted"/>
<dbReference type="Proteomes" id="UP000199088">
    <property type="component" value="Unassembled WGS sequence"/>
</dbReference>
<dbReference type="RefSeq" id="WP_091240912.1">
    <property type="nucleotide sequence ID" value="NZ_FNIR01000003.1"/>
</dbReference>
<reference evidence="2" key="1">
    <citation type="submission" date="2016-10" db="EMBL/GenBank/DDBJ databases">
        <authorList>
            <person name="Varghese N."/>
            <person name="Submissions S."/>
        </authorList>
    </citation>
    <scope>NUCLEOTIDE SEQUENCE [LARGE SCALE GENOMIC DNA]</scope>
    <source>
        <strain evidence="2">DSM 45843</strain>
    </source>
</reference>